<name>A0A518BAK4_9BACT</name>
<dbReference type="EMBL" id="CP036279">
    <property type="protein sequence ID" value="QDU64008.1"/>
    <property type="molecule type" value="Genomic_DNA"/>
</dbReference>
<dbReference type="PROSITE" id="PS51257">
    <property type="entry name" value="PROKAR_LIPOPROTEIN"/>
    <property type="match status" value="1"/>
</dbReference>
<dbReference type="Gene3D" id="2.40.100.10">
    <property type="entry name" value="Cyclophilin-like"/>
    <property type="match status" value="1"/>
</dbReference>
<feature type="domain" description="PPIase cyclophilin-type" evidence="2">
    <location>
        <begin position="115"/>
        <end position="252"/>
    </location>
</feature>
<feature type="region of interest" description="Disordered" evidence="1">
    <location>
        <begin position="293"/>
        <end position="439"/>
    </location>
</feature>
<organism evidence="3 4">
    <name type="scientific">Kolteria novifilia</name>
    <dbReference type="NCBI Taxonomy" id="2527975"/>
    <lineage>
        <taxon>Bacteria</taxon>
        <taxon>Pseudomonadati</taxon>
        <taxon>Planctomycetota</taxon>
        <taxon>Planctomycetia</taxon>
        <taxon>Kolteriales</taxon>
        <taxon>Kolteriaceae</taxon>
        <taxon>Kolteria</taxon>
    </lineage>
</organism>
<feature type="compositionally biased region" description="Basic and acidic residues" evidence="1">
    <location>
        <begin position="396"/>
        <end position="439"/>
    </location>
</feature>
<evidence type="ECO:0000256" key="1">
    <source>
        <dbReference type="SAM" id="MobiDB-lite"/>
    </source>
</evidence>
<accession>A0A518BAK4</accession>
<dbReference type="RefSeq" id="WP_145261903.1">
    <property type="nucleotide sequence ID" value="NZ_CP036279.1"/>
</dbReference>
<dbReference type="Pfam" id="PF00160">
    <property type="entry name" value="Pro_isomerase"/>
    <property type="match status" value="1"/>
</dbReference>
<dbReference type="SUPFAM" id="SSF50891">
    <property type="entry name" value="Cyclophilin-like"/>
    <property type="match status" value="1"/>
</dbReference>
<keyword evidence="4" id="KW-1185">Reference proteome</keyword>
<dbReference type="InterPro" id="IPR002130">
    <property type="entry name" value="Cyclophilin-type_PPIase_dom"/>
</dbReference>
<dbReference type="GO" id="GO:0003755">
    <property type="term" value="F:peptidyl-prolyl cis-trans isomerase activity"/>
    <property type="evidence" value="ECO:0007669"/>
    <property type="project" value="InterPro"/>
</dbReference>
<keyword evidence="3" id="KW-0413">Isomerase</keyword>
<protein>
    <submittedName>
        <fullName evidence="3">Cyclophilin type peptidyl-prolyl cis-trans isomerase/CLD</fullName>
    </submittedName>
</protein>
<sequence>MGMLASRVRIDRLGLGGLLSTVLLVAGCGESVMPKGSGASGRLQGAQVEPQETLGLKELNKLTEDQQRTADYLQQPFDKVFSKGGSGKAYDILKEGWDKLPFIDAPGDERHSYAVRIETNVAAITFNLAPDSVPNVVRSFLLLAEAGYFDDQPFTAEDAVATVDADKGASAPRIEPIFFSRAPGEGSLVMLTDAEGLLPVTSFSLTSKPAPELLGKATAFGVVYTSIGRQNVAKIVDQAHGEPGSVRIKSVEVLKNSEPLFSPMSSEPAIPKLGANGLPPGLVSAKELELLTKPNEEPKDSPPGKATPKTEPKKAMTTEPAKTPKKPAEPKPSSKTPAKKEPAPSKPKAESKGKPKAESKGKPKAESKGKPKAESKGKPKAENKEKPKSEPSSTKQTKESPKTAQKAKEKAESSKKTSEKGQEPAKAKDDASSAEKPKN</sequence>
<reference evidence="3 4" key="1">
    <citation type="submission" date="2019-02" db="EMBL/GenBank/DDBJ databases">
        <title>Deep-cultivation of Planctomycetes and their phenomic and genomic characterization uncovers novel biology.</title>
        <authorList>
            <person name="Wiegand S."/>
            <person name="Jogler M."/>
            <person name="Boedeker C."/>
            <person name="Pinto D."/>
            <person name="Vollmers J."/>
            <person name="Rivas-Marin E."/>
            <person name="Kohn T."/>
            <person name="Peeters S.H."/>
            <person name="Heuer A."/>
            <person name="Rast P."/>
            <person name="Oberbeckmann S."/>
            <person name="Bunk B."/>
            <person name="Jeske O."/>
            <person name="Meyerdierks A."/>
            <person name="Storesund J.E."/>
            <person name="Kallscheuer N."/>
            <person name="Luecker S."/>
            <person name="Lage O.M."/>
            <person name="Pohl T."/>
            <person name="Merkel B.J."/>
            <person name="Hornburger P."/>
            <person name="Mueller R.-W."/>
            <person name="Bruemmer F."/>
            <person name="Labrenz M."/>
            <person name="Spormann A.M."/>
            <person name="Op den Camp H."/>
            <person name="Overmann J."/>
            <person name="Amann R."/>
            <person name="Jetten M.S.M."/>
            <person name="Mascher T."/>
            <person name="Medema M.H."/>
            <person name="Devos D.P."/>
            <person name="Kaster A.-K."/>
            <person name="Ovreas L."/>
            <person name="Rohde M."/>
            <person name="Galperin M.Y."/>
            <person name="Jogler C."/>
        </authorList>
    </citation>
    <scope>NUCLEOTIDE SEQUENCE [LARGE SCALE GENOMIC DNA]</scope>
    <source>
        <strain evidence="3 4">Pan216</strain>
    </source>
</reference>
<proteinExistence type="predicted"/>
<feature type="compositionally biased region" description="Basic and acidic residues" evidence="1">
    <location>
        <begin position="293"/>
        <end position="316"/>
    </location>
</feature>
<dbReference type="Proteomes" id="UP000317093">
    <property type="component" value="Chromosome"/>
</dbReference>
<dbReference type="AlphaFoldDB" id="A0A518BAK4"/>
<dbReference type="KEGG" id="knv:Pan216_48890"/>
<evidence type="ECO:0000259" key="2">
    <source>
        <dbReference type="Pfam" id="PF00160"/>
    </source>
</evidence>
<feature type="compositionally biased region" description="Basic and acidic residues" evidence="1">
    <location>
        <begin position="338"/>
        <end position="389"/>
    </location>
</feature>
<gene>
    <name evidence="3" type="ORF">Pan216_48890</name>
</gene>
<dbReference type="InterPro" id="IPR029000">
    <property type="entry name" value="Cyclophilin-like_dom_sf"/>
</dbReference>
<evidence type="ECO:0000313" key="3">
    <source>
        <dbReference type="EMBL" id="QDU64008.1"/>
    </source>
</evidence>
<evidence type="ECO:0000313" key="4">
    <source>
        <dbReference type="Proteomes" id="UP000317093"/>
    </source>
</evidence>